<organism evidence="2">
    <name type="scientific">Tolypothrix bouteillei VB521301</name>
    <dbReference type="NCBI Taxonomy" id="1479485"/>
    <lineage>
        <taxon>Bacteria</taxon>
        <taxon>Bacillati</taxon>
        <taxon>Cyanobacteriota</taxon>
        <taxon>Cyanophyceae</taxon>
        <taxon>Nostocales</taxon>
        <taxon>Tolypothrichaceae</taxon>
        <taxon>Tolypothrix</taxon>
    </lineage>
</organism>
<evidence type="ECO:0000313" key="1">
    <source>
        <dbReference type="EMBL" id="KAF3884308.1"/>
    </source>
</evidence>
<reference evidence="2" key="1">
    <citation type="journal article" date="2015" name="Genome Announc.">
        <title>Draft Genome Sequence of Tolypothrix boutellei Strain VB521301.</title>
        <authorList>
            <person name="Chandrababunaidu M.M."/>
            <person name="Singh D."/>
            <person name="Sen D."/>
            <person name="Bhan S."/>
            <person name="Das S."/>
            <person name="Gupta A."/>
            <person name="Adhikary S.P."/>
            <person name="Tripathy S."/>
        </authorList>
    </citation>
    <scope>NUCLEOTIDE SEQUENCE</scope>
    <source>
        <strain evidence="2">VB521301</strain>
    </source>
</reference>
<dbReference type="AlphaFoldDB" id="A0A0C1R7S1"/>
<dbReference type="EMBL" id="JHEG02000012">
    <property type="protein sequence ID" value="KIE13644.1"/>
    <property type="molecule type" value="Genomic_DNA"/>
</dbReference>
<dbReference type="Proteomes" id="UP000029738">
    <property type="component" value="Unassembled WGS sequence"/>
</dbReference>
<evidence type="ECO:0000313" key="3">
    <source>
        <dbReference type="Proteomes" id="UP000029738"/>
    </source>
</evidence>
<evidence type="ECO:0000313" key="2">
    <source>
        <dbReference type="EMBL" id="KIE13644.1"/>
    </source>
</evidence>
<proteinExistence type="predicted"/>
<comment type="caution">
    <text evidence="2">The sequence shown here is derived from an EMBL/GenBank/DDBJ whole genome shotgun (WGS) entry which is preliminary data.</text>
</comment>
<sequence>MGASSRYWKIWRINPASEQAGYKLFLVAQAQDFCQKQLSRSQSGDVETALYAFFYNQKLEVDDKNRAVAGLCLRCYISDPILKACQKIDNLFGTEKHFTYQDLLPFVLNDDGESLLVLDKDGKNQLLLDKSGEAKTASFKFFSLRVLQTYKPDSQSRMSLENWAYLQTKQNPELKDFLSEFGFQHLSDWALLNRARPKQLERFSQRERHLVEVFHGVYRRDRQQQRSYQTRRCPDPTTAQQQEMLAQLKQRNVIINDSMELMKELKLVVAQLRQYDIWSYRESIEIQDPETGGYTLRSDLPYESLSEVDVEQRELLEFLHEQLQLALLKAIKEEIQASLNRLEKSKKYAPLAQKFIPGLKLYYGQGLALKEIAPQLGMSSWDQARRILNPGELLNKVRYVTVEKLIDKILQKAEEKGLTKIPPQPDYLKAISEQIEAFVDEEVFTEASEEIRVGKNRSMNSVYARKLFQYIEQR</sequence>
<gene>
    <name evidence="2" type="ORF">DA73_0202915</name>
    <name evidence="1" type="ORF">DA73_0400001500</name>
</gene>
<dbReference type="OrthoDB" id="560787at2"/>
<name>A0A0C1R7S1_9CYAN</name>
<accession>A0A0C1R7S1</accession>
<dbReference type="EMBL" id="JHEG04000001">
    <property type="protein sequence ID" value="KAF3884308.1"/>
    <property type="molecule type" value="Genomic_DNA"/>
</dbReference>
<protein>
    <submittedName>
        <fullName evidence="2">Uncharacterized protein</fullName>
    </submittedName>
</protein>
<keyword evidence="3" id="KW-1185">Reference proteome</keyword>
<dbReference type="STRING" id="1479485.DA73_0202915"/>
<reference evidence="1" key="2">
    <citation type="submission" date="2019-11" db="EMBL/GenBank/DDBJ databases">
        <title>Improved Assembly of Tolypothrix boutellei genome.</title>
        <authorList>
            <person name="Sarangi A.N."/>
            <person name="Mukherjee M."/>
            <person name="Ghosh S."/>
            <person name="Singh D."/>
            <person name="Das A."/>
            <person name="Kant S."/>
            <person name="Prusty A."/>
            <person name="Tripathy S."/>
        </authorList>
    </citation>
    <scope>NUCLEOTIDE SEQUENCE</scope>
    <source>
        <strain evidence="1">VB521301</strain>
    </source>
</reference>
<dbReference type="RefSeq" id="WP_038082012.1">
    <property type="nucleotide sequence ID" value="NZ_JHEG04000001.1"/>
</dbReference>